<dbReference type="InterPro" id="IPR051797">
    <property type="entry name" value="TrmB-like"/>
</dbReference>
<protein>
    <recommendedName>
        <fullName evidence="1">Transcription regulator TrmB N-terminal domain-containing protein</fullName>
    </recommendedName>
</protein>
<dbReference type="EMBL" id="MHKI01000004">
    <property type="protein sequence ID" value="OGY88117.1"/>
    <property type="molecule type" value="Genomic_DNA"/>
</dbReference>
<dbReference type="PANTHER" id="PTHR34293">
    <property type="entry name" value="HTH-TYPE TRANSCRIPTIONAL REGULATOR TRMBL2"/>
    <property type="match status" value="1"/>
</dbReference>
<sequence length="252" mass="29220">MNLQENLTQLGLTVKQAQVYLACLQLGVDTVYSIAKFTGLKRPTVYLILDDLENKGLVSKTRDIKKTKYKAEDPKRIITDLKTKEEIAQDLLPSLKAIYNLDPEKPNIKIGEGLNSARNAYNGIFTHLSKYPDEELLIFGSLKDASQHFEKEVIDNFFRQMARSQNKIHEIGNDDHETRKYYRASRRLNANHHIRLIRNEGEFWQSDNWIYGNTLVMFSVREQVFAITIESSNIATTYRTLFKMAWRSGKQI</sequence>
<dbReference type="InterPro" id="IPR036388">
    <property type="entry name" value="WH-like_DNA-bd_sf"/>
</dbReference>
<dbReference type="InterPro" id="IPR011991">
    <property type="entry name" value="ArsR-like_HTH"/>
</dbReference>
<dbReference type="AlphaFoldDB" id="A0A1G2BIR4"/>
<dbReference type="InterPro" id="IPR002831">
    <property type="entry name" value="Tscrpt_reg_TrmB_N"/>
</dbReference>
<reference evidence="2 3" key="1">
    <citation type="journal article" date="2016" name="Nat. Commun.">
        <title>Thousands of microbial genomes shed light on interconnected biogeochemical processes in an aquifer system.</title>
        <authorList>
            <person name="Anantharaman K."/>
            <person name="Brown C.T."/>
            <person name="Hug L.A."/>
            <person name="Sharon I."/>
            <person name="Castelle C.J."/>
            <person name="Probst A.J."/>
            <person name="Thomas B.C."/>
            <person name="Singh A."/>
            <person name="Wilkins M.J."/>
            <person name="Karaoz U."/>
            <person name="Brodie E.L."/>
            <person name="Williams K.H."/>
            <person name="Hubbard S.S."/>
            <person name="Banfield J.F."/>
        </authorList>
    </citation>
    <scope>NUCLEOTIDE SEQUENCE [LARGE SCALE GENOMIC DNA]</scope>
</reference>
<dbReference type="PANTHER" id="PTHR34293:SF1">
    <property type="entry name" value="HTH-TYPE TRANSCRIPTIONAL REGULATOR TRMBL2"/>
    <property type="match status" value="1"/>
</dbReference>
<feature type="domain" description="Transcription regulator TrmB N-terminal" evidence="1">
    <location>
        <begin position="7"/>
        <end position="75"/>
    </location>
</feature>
<gene>
    <name evidence="2" type="ORF">A2319_01655</name>
</gene>
<evidence type="ECO:0000313" key="3">
    <source>
        <dbReference type="Proteomes" id="UP000176420"/>
    </source>
</evidence>
<proteinExistence type="predicted"/>
<accession>A0A1G2BIR4</accession>
<dbReference type="Pfam" id="PF01978">
    <property type="entry name" value="TrmB"/>
    <property type="match status" value="1"/>
</dbReference>
<name>A0A1G2BIR4_9BACT</name>
<evidence type="ECO:0000259" key="1">
    <source>
        <dbReference type="Pfam" id="PF01978"/>
    </source>
</evidence>
<dbReference type="CDD" id="cd00090">
    <property type="entry name" value="HTH_ARSR"/>
    <property type="match status" value="1"/>
</dbReference>
<dbReference type="Proteomes" id="UP000176420">
    <property type="component" value="Unassembled WGS sequence"/>
</dbReference>
<comment type="caution">
    <text evidence="2">The sequence shown here is derived from an EMBL/GenBank/DDBJ whole genome shotgun (WGS) entry which is preliminary data.</text>
</comment>
<organism evidence="2 3">
    <name type="scientific">Candidatus Kerfeldbacteria bacterium RIFOXYB2_FULL_38_14</name>
    <dbReference type="NCBI Taxonomy" id="1798547"/>
    <lineage>
        <taxon>Bacteria</taxon>
        <taxon>Candidatus Kerfeldiibacteriota</taxon>
    </lineage>
</organism>
<dbReference type="InterPro" id="IPR036390">
    <property type="entry name" value="WH_DNA-bd_sf"/>
</dbReference>
<dbReference type="SUPFAM" id="SSF46785">
    <property type="entry name" value="Winged helix' DNA-binding domain"/>
    <property type="match status" value="1"/>
</dbReference>
<dbReference type="Gene3D" id="1.10.10.10">
    <property type="entry name" value="Winged helix-like DNA-binding domain superfamily/Winged helix DNA-binding domain"/>
    <property type="match status" value="1"/>
</dbReference>
<evidence type="ECO:0000313" key="2">
    <source>
        <dbReference type="EMBL" id="OGY88117.1"/>
    </source>
</evidence>